<dbReference type="Proteomes" id="UP000015241">
    <property type="component" value="Unassembled WGS sequence"/>
</dbReference>
<dbReference type="eggNOG" id="ENOG502SFZ4">
    <property type="taxonomic scope" value="Eukaryota"/>
</dbReference>
<feature type="domain" description="BHLH" evidence="2">
    <location>
        <begin position="191"/>
        <end position="241"/>
    </location>
</feature>
<keyword evidence="4" id="KW-1185">Reference proteome</keyword>
<evidence type="ECO:0000259" key="2">
    <source>
        <dbReference type="PROSITE" id="PS50888"/>
    </source>
</evidence>
<sequence length="450" mass="46096">MHPTRPLPDFKNPTLSGDSDGALSGMGYIYYPRARISTSVCAPHARGLSGPGVSPPDFYSDHPGVCAYTLRPDGMTAYPTLPFAPIGCTPTESNTNTGNLDPTSSDHVETNHQTSVDAPYVFVPGTPCASVSEIPCNSICCAPPDVPRHLYSLTAPPPKPRKRKASEAYDTSDSGAENDLGSAHLERRAAAMRRLRVEGEQRRRDELRDAYSCLHDALPPSKLKISKTSLVHRAITHIRFLELTKHQLQTKLHDADTETARLRKLSDDLMLSAGEQKDSAVVPEQGHTAFAAADSAPAADSIASAAAIVPAAATTSAAVTASASAAATTFAAATAMTSAAAAATTSAATGPLVAAGAPVGVATGASASIAVASATAATATAFIAATTAATAPAAATGASTTAAISATTDAAATSFEDPSGVFFESIAGTDSSFIETEYSSSFGVTTMPFY</sequence>
<evidence type="ECO:0000256" key="1">
    <source>
        <dbReference type="SAM" id="MobiDB-lite"/>
    </source>
</evidence>
<name>S8DTW3_FOMSC</name>
<dbReference type="PROSITE" id="PS50888">
    <property type="entry name" value="BHLH"/>
    <property type="match status" value="1"/>
</dbReference>
<dbReference type="InterPro" id="IPR011598">
    <property type="entry name" value="bHLH_dom"/>
</dbReference>
<dbReference type="InParanoid" id="S8DTW3"/>
<dbReference type="OrthoDB" id="5778525at2759"/>
<accession>S8DTW3</accession>
<dbReference type="Pfam" id="PF00010">
    <property type="entry name" value="HLH"/>
    <property type="match status" value="1"/>
</dbReference>
<organism evidence="3 4">
    <name type="scientific">Fomitopsis schrenkii</name>
    <name type="common">Brown rot fungus</name>
    <dbReference type="NCBI Taxonomy" id="2126942"/>
    <lineage>
        <taxon>Eukaryota</taxon>
        <taxon>Fungi</taxon>
        <taxon>Dikarya</taxon>
        <taxon>Basidiomycota</taxon>
        <taxon>Agaricomycotina</taxon>
        <taxon>Agaricomycetes</taxon>
        <taxon>Polyporales</taxon>
        <taxon>Fomitopsis</taxon>
    </lineage>
</organism>
<evidence type="ECO:0000313" key="3">
    <source>
        <dbReference type="EMBL" id="EPS96047.1"/>
    </source>
</evidence>
<dbReference type="HOGENOM" id="CLU_608362_0_0_1"/>
<reference evidence="3 4" key="1">
    <citation type="journal article" date="2012" name="Science">
        <title>The Paleozoic origin of enzymatic lignin decomposition reconstructed from 31 fungal genomes.</title>
        <authorList>
            <person name="Floudas D."/>
            <person name="Binder M."/>
            <person name="Riley R."/>
            <person name="Barry K."/>
            <person name="Blanchette R.A."/>
            <person name="Henrissat B."/>
            <person name="Martinez A.T."/>
            <person name="Otillar R."/>
            <person name="Spatafora J.W."/>
            <person name="Yadav J.S."/>
            <person name="Aerts A."/>
            <person name="Benoit I."/>
            <person name="Boyd A."/>
            <person name="Carlson A."/>
            <person name="Copeland A."/>
            <person name="Coutinho P.M."/>
            <person name="de Vries R.P."/>
            <person name="Ferreira P."/>
            <person name="Findley K."/>
            <person name="Foster B."/>
            <person name="Gaskell J."/>
            <person name="Glotzer D."/>
            <person name="Gorecki P."/>
            <person name="Heitman J."/>
            <person name="Hesse C."/>
            <person name="Hori C."/>
            <person name="Igarashi K."/>
            <person name="Jurgens J.A."/>
            <person name="Kallen N."/>
            <person name="Kersten P."/>
            <person name="Kohler A."/>
            <person name="Kuees U."/>
            <person name="Kumar T.K.A."/>
            <person name="Kuo A."/>
            <person name="LaButti K."/>
            <person name="Larrondo L.F."/>
            <person name="Lindquist E."/>
            <person name="Ling A."/>
            <person name="Lombard V."/>
            <person name="Lucas S."/>
            <person name="Lundell T."/>
            <person name="Martin R."/>
            <person name="McLaughlin D.J."/>
            <person name="Morgenstern I."/>
            <person name="Morin E."/>
            <person name="Murat C."/>
            <person name="Nagy L.G."/>
            <person name="Nolan M."/>
            <person name="Ohm R.A."/>
            <person name="Patyshakuliyeva A."/>
            <person name="Rokas A."/>
            <person name="Ruiz-Duenas F.J."/>
            <person name="Sabat G."/>
            <person name="Salamov A."/>
            <person name="Samejima M."/>
            <person name="Schmutz J."/>
            <person name="Slot J.C."/>
            <person name="St John F."/>
            <person name="Stenlid J."/>
            <person name="Sun H."/>
            <person name="Sun S."/>
            <person name="Syed K."/>
            <person name="Tsang A."/>
            <person name="Wiebenga A."/>
            <person name="Young D."/>
            <person name="Pisabarro A."/>
            <person name="Eastwood D.C."/>
            <person name="Martin F."/>
            <person name="Cullen D."/>
            <person name="Grigoriev I.V."/>
            <person name="Hibbett D.S."/>
        </authorList>
    </citation>
    <scope>NUCLEOTIDE SEQUENCE</scope>
    <source>
        <strain evidence="4">FP-58527</strain>
    </source>
</reference>
<dbReference type="Gene3D" id="4.10.280.10">
    <property type="entry name" value="Helix-loop-helix DNA-binding domain"/>
    <property type="match status" value="1"/>
</dbReference>
<protein>
    <recommendedName>
        <fullName evidence="2">BHLH domain-containing protein</fullName>
    </recommendedName>
</protein>
<dbReference type="GO" id="GO:0046983">
    <property type="term" value="F:protein dimerization activity"/>
    <property type="evidence" value="ECO:0007669"/>
    <property type="project" value="InterPro"/>
</dbReference>
<dbReference type="EMBL" id="KE504195">
    <property type="protein sequence ID" value="EPS96047.1"/>
    <property type="molecule type" value="Genomic_DNA"/>
</dbReference>
<dbReference type="InterPro" id="IPR036638">
    <property type="entry name" value="HLH_DNA-bd_sf"/>
</dbReference>
<dbReference type="SUPFAM" id="SSF47459">
    <property type="entry name" value="HLH, helix-loop-helix DNA-binding domain"/>
    <property type="match status" value="1"/>
</dbReference>
<feature type="region of interest" description="Disordered" evidence="1">
    <location>
        <begin position="153"/>
        <end position="184"/>
    </location>
</feature>
<dbReference type="SMART" id="SM00353">
    <property type="entry name" value="HLH"/>
    <property type="match status" value="1"/>
</dbReference>
<dbReference type="AlphaFoldDB" id="S8DTW3"/>
<dbReference type="CDD" id="cd00083">
    <property type="entry name" value="bHLH_SF"/>
    <property type="match status" value="1"/>
</dbReference>
<proteinExistence type="predicted"/>
<evidence type="ECO:0000313" key="4">
    <source>
        <dbReference type="Proteomes" id="UP000015241"/>
    </source>
</evidence>
<gene>
    <name evidence="3" type="ORF">FOMPIDRAFT_1019068</name>
</gene>
<dbReference type="STRING" id="743788.S8DTW3"/>